<protein>
    <recommendedName>
        <fullName evidence="3">DUF4468 domain-containing protein</fullName>
    </recommendedName>
</protein>
<evidence type="ECO:0000313" key="2">
    <source>
        <dbReference type="Proteomes" id="UP000646484"/>
    </source>
</evidence>
<organism evidence="1 2">
    <name type="scientific">Butyricimonas hominis</name>
    <dbReference type="NCBI Taxonomy" id="2763032"/>
    <lineage>
        <taxon>Bacteria</taxon>
        <taxon>Pseudomonadati</taxon>
        <taxon>Bacteroidota</taxon>
        <taxon>Bacteroidia</taxon>
        <taxon>Bacteroidales</taxon>
        <taxon>Odoribacteraceae</taxon>
        <taxon>Butyricimonas</taxon>
    </lineage>
</organism>
<comment type="caution">
    <text evidence="1">The sequence shown here is derived from an EMBL/GenBank/DDBJ whole genome shotgun (WGS) entry which is preliminary data.</text>
</comment>
<name>A0ABR7D1T0_9BACT</name>
<dbReference type="Proteomes" id="UP000646484">
    <property type="component" value="Unassembled WGS sequence"/>
</dbReference>
<dbReference type="RefSeq" id="WP_099293639.1">
    <property type="nucleotide sequence ID" value="NZ_JACOOH010000005.1"/>
</dbReference>
<sequence>MRRLFLVFVLFMALPLGAQNLKGFYVQKIHPDGLLYFVYPQKMAEMKGNMKLCRGSLLYDYTYLDARDSVTLLITVETNAVFNTDSLFVDLPDGSRYACAVEMIYREPRKNAWRCRACCMLTYDVWVRMYKEQPFTLTLFSIKDNVGLCFRDKAGTWSKVCARFRRLQEMIRLNRKS</sequence>
<dbReference type="EMBL" id="JACOOH010000005">
    <property type="protein sequence ID" value="MBC5621891.1"/>
    <property type="molecule type" value="Genomic_DNA"/>
</dbReference>
<accession>A0ABR7D1T0</accession>
<gene>
    <name evidence="1" type="ORF">H8S64_12355</name>
</gene>
<keyword evidence="2" id="KW-1185">Reference proteome</keyword>
<reference evidence="1 2" key="1">
    <citation type="submission" date="2020-08" db="EMBL/GenBank/DDBJ databases">
        <title>Genome public.</title>
        <authorList>
            <person name="Liu C."/>
            <person name="Sun Q."/>
        </authorList>
    </citation>
    <scope>NUCLEOTIDE SEQUENCE [LARGE SCALE GENOMIC DNA]</scope>
    <source>
        <strain evidence="1 2">NSJ-56</strain>
    </source>
</reference>
<evidence type="ECO:0000313" key="1">
    <source>
        <dbReference type="EMBL" id="MBC5621891.1"/>
    </source>
</evidence>
<proteinExistence type="predicted"/>
<evidence type="ECO:0008006" key="3">
    <source>
        <dbReference type="Google" id="ProtNLM"/>
    </source>
</evidence>